<protein>
    <recommendedName>
        <fullName evidence="2 8">Thymidine kinase</fullName>
        <ecNumber evidence="2 8">2.7.1.21</ecNumber>
    </recommendedName>
</protein>
<keyword evidence="4 8" id="KW-0808">Transferase</keyword>
<comment type="caution">
    <text evidence="10">The sequence shown here is derived from an EMBL/GenBank/DDBJ whole genome shotgun (WGS) entry which is preliminary data.</text>
</comment>
<sequence length="87" mass="9898">MVKSSMDTRYAKDSVVNHDGIGFPCLALTDLMSFPERFGHILTTRCPYEVQFFRDHYEFCCKVADVNGKTVTVAGLDGDYLRCYCEV</sequence>
<keyword evidence="6 8" id="KW-0418">Kinase</keyword>
<comment type="similarity">
    <text evidence="1 9">Belongs to the thymidine kinase family.</text>
</comment>
<evidence type="ECO:0000256" key="1">
    <source>
        <dbReference type="ARBA" id="ARBA00007587"/>
    </source>
</evidence>
<keyword evidence="7 8" id="KW-0067">ATP-binding</keyword>
<gene>
    <name evidence="10" type="ORF">DY000_02022502</name>
</gene>
<comment type="catalytic activity">
    <reaction evidence="8">
        <text>thymidine + ATP = dTMP + ADP + H(+)</text>
        <dbReference type="Rhea" id="RHEA:19129"/>
        <dbReference type="ChEBI" id="CHEBI:15378"/>
        <dbReference type="ChEBI" id="CHEBI:17748"/>
        <dbReference type="ChEBI" id="CHEBI:30616"/>
        <dbReference type="ChEBI" id="CHEBI:63528"/>
        <dbReference type="ChEBI" id="CHEBI:456216"/>
        <dbReference type="EC" id="2.7.1.21"/>
    </reaction>
</comment>
<proteinExistence type="inferred from homology"/>
<dbReference type="InterPro" id="IPR027417">
    <property type="entry name" value="P-loop_NTPase"/>
</dbReference>
<dbReference type="PANTHER" id="PTHR11441">
    <property type="entry name" value="THYMIDINE KINASE"/>
    <property type="match status" value="1"/>
</dbReference>
<keyword evidence="3 8" id="KW-0237">DNA synthesis</keyword>
<evidence type="ECO:0000256" key="7">
    <source>
        <dbReference type="ARBA" id="ARBA00022840"/>
    </source>
</evidence>
<dbReference type="Gene3D" id="3.40.50.300">
    <property type="entry name" value="P-loop containing nucleotide triphosphate hydrolases"/>
    <property type="match status" value="1"/>
</dbReference>
<reference evidence="10 11" key="1">
    <citation type="journal article" date="2020" name="BMC Genomics">
        <title>Intraspecific diversification of the crop wild relative Brassica cretica Lam. using demographic model selection.</title>
        <authorList>
            <person name="Kioukis A."/>
            <person name="Michalopoulou V.A."/>
            <person name="Briers L."/>
            <person name="Pirintsos S."/>
            <person name="Studholme D.J."/>
            <person name="Pavlidis P."/>
            <person name="Sarris P.F."/>
        </authorList>
    </citation>
    <scope>NUCLEOTIDE SEQUENCE [LARGE SCALE GENOMIC DNA]</scope>
    <source>
        <strain evidence="11">cv. PFS-1207/04</strain>
    </source>
</reference>
<evidence type="ECO:0000313" key="11">
    <source>
        <dbReference type="Proteomes" id="UP000266723"/>
    </source>
</evidence>
<evidence type="ECO:0000256" key="4">
    <source>
        <dbReference type="ARBA" id="ARBA00022679"/>
    </source>
</evidence>
<evidence type="ECO:0000256" key="9">
    <source>
        <dbReference type="RuleBase" id="RU004165"/>
    </source>
</evidence>
<evidence type="ECO:0000313" key="10">
    <source>
        <dbReference type="EMBL" id="KAF3593784.1"/>
    </source>
</evidence>
<dbReference type="InterPro" id="IPR001267">
    <property type="entry name" value="Thymidine_kinase"/>
</dbReference>
<dbReference type="Pfam" id="PF00265">
    <property type="entry name" value="TK"/>
    <property type="match status" value="1"/>
</dbReference>
<accession>A0ABQ7EC38</accession>
<name>A0ABQ7EC38_BRACR</name>
<dbReference type="SUPFAM" id="SSF52540">
    <property type="entry name" value="P-loop containing nucleoside triphosphate hydrolases"/>
    <property type="match status" value="1"/>
</dbReference>
<evidence type="ECO:0000256" key="8">
    <source>
        <dbReference type="RuleBase" id="RU000544"/>
    </source>
</evidence>
<organism evidence="10 11">
    <name type="scientific">Brassica cretica</name>
    <name type="common">Mustard</name>
    <dbReference type="NCBI Taxonomy" id="69181"/>
    <lineage>
        <taxon>Eukaryota</taxon>
        <taxon>Viridiplantae</taxon>
        <taxon>Streptophyta</taxon>
        <taxon>Embryophyta</taxon>
        <taxon>Tracheophyta</taxon>
        <taxon>Spermatophyta</taxon>
        <taxon>Magnoliopsida</taxon>
        <taxon>eudicotyledons</taxon>
        <taxon>Gunneridae</taxon>
        <taxon>Pentapetalae</taxon>
        <taxon>rosids</taxon>
        <taxon>malvids</taxon>
        <taxon>Brassicales</taxon>
        <taxon>Brassicaceae</taxon>
        <taxon>Brassiceae</taxon>
        <taxon>Brassica</taxon>
    </lineage>
</organism>
<evidence type="ECO:0000256" key="3">
    <source>
        <dbReference type="ARBA" id="ARBA00022634"/>
    </source>
</evidence>
<keyword evidence="5 8" id="KW-0547">Nucleotide-binding</keyword>
<evidence type="ECO:0000256" key="5">
    <source>
        <dbReference type="ARBA" id="ARBA00022741"/>
    </source>
</evidence>
<dbReference type="EC" id="2.7.1.21" evidence="2 8"/>
<evidence type="ECO:0000256" key="6">
    <source>
        <dbReference type="ARBA" id="ARBA00022777"/>
    </source>
</evidence>
<dbReference type="PANTHER" id="PTHR11441:SF12">
    <property type="entry name" value="THYMIDINE KINASE A"/>
    <property type="match status" value="1"/>
</dbReference>
<keyword evidence="11" id="KW-1185">Reference proteome</keyword>
<dbReference type="EMBL" id="QGKV02000299">
    <property type="protein sequence ID" value="KAF3593784.1"/>
    <property type="molecule type" value="Genomic_DNA"/>
</dbReference>
<evidence type="ECO:0000256" key="2">
    <source>
        <dbReference type="ARBA" id="ARBA00012118"/>
    </source>
</evidence>
<dbReference type="Proteomes" id="UP000266723">
    <property type="component" value="Unassembled WGS sequence"/>
</dbReference>